<sequence length="78" mass="9043">MLFESSQGWNLGFADLELTEEMLDMDGKESDTLQGYLYLRAYQEQVVSLVSHTGFRETQRRARFKHSPSERKAAKTII</sequence>
<keyword evidence="2" id="KW-1185">Reference proteome</keyword>
<accession>A0AA35SUF2</accession>
<proteinExistence type="predicted"/>
<dbReference type="EMBL" id="CASHTH010002865">
    <property type="protein sequence ID" value="CAI8036365.1"/>
    <property type="molecule type" value="Genomic_DNA"/>
</dbReference>
<evidence type="ECO:0000313" key="2">
    <source>
        <dbReference type="Proteomes" id="UP001174909"/>
    </source>
</evidence>
<name>A0AA35SUF2_GEOBA</name>
<dbReference type="Proteomes" id="UP001174909">
    <property type="component" value="Unassembled WGS sequence"/>
</dbReference>
<evidence type="ECO:0000313" key="1">
    <source>
        <dbReference type="EMBL" id="CAI8036365.1"/>
    </source>
</evidence>
<protein>
    <submittedName>
        <fullName evidence="1">Uncharacterized protein</fullName>
    </submittedName>
</protein>
<organism evidence="1 2">
    <name type="scientific">Geodia barretti</name>
    <name type="common">Barrett's horny sponge</name>
    <dbReference type="NCBI Taxonomy" id="519541"/>
    <lineage>
        <taxon>Eukaryota</taxon>
        <taxon>Metazoa</taxon>
        <taxon>Porifera</taxon>
        <taxon>Demospongiae</taxon>
        <taxon>Heteroscleromorpha</taxon>
        <taxon>Tetractinellida</taxon>
        <taxon>Astrophorina</taxon>
        <taxon>Geodiidae</taxon>
        <taxon>Geodia</taxon>
    </lineage>
</organism>
<dbReference type="AlphaFoldDB" id="A0AA35SUF2"/>
<reference evidence="1" key="1">
    <citation type="submission" date="2023-03" db="EMBL/GenBank/DDBJ databases">
        <authorList>
            <person name="Steffen K."/>
            <person name="Cardenas P."/>
        </authorList>
    </citation>
    <scope>NUCLEOTIDE SEQUENCE</scope>
</reference>
<comment type="caution">
    <text evidence="1">The sequence shown here is derived from an EMBL/GenBank/DDBJ whole genome shotgun (WGS) entry which is preliminary data.</text>
</comment>
<gene>
    <name evidence="1" type="ORF">GBAR_LOCUS20375</name>
</gene>